<evidence type="ECO:0000256" key="7">
    <source>
        <dbReference type="ARBA" id="ARBA00022915"/>
    </source>
</evidence>
<evidence type="ECO:0000256" key="5">
    <source>
        <dbReference type="ARBA" id="ARBA00022490"/>
    </source>
</evidence>
<feature type="site" description="L-lysine inhibitor binding" evidence="17">
    <location>
        <position position="86"/>
    </location>
</feature>
<dbReference type="EMBL" id="JFGV01000038">
    <property type="protein sequence ID" value="EYU14797.1"/>
    <property type="molecule type" value="Genomic_DNA"/>
</dbReference>
<keyword evidence="5 13" id="KW-0963">Cytoplasm</keyword>
<keyword evidence="8 13" id="KW-0457">Lysine biosynthesis</keyword>
<evidence type="ECO:0000256" key="9">
    <source>
        <dbReference type="ARBA" id="ARBA00023239"/>
    </source>
</evidence>
<dbReference type="PRINTS" id="PR00146">
    <property type="entry name" value="DHPICSNTHASE"/>
</dbReference>
<dbReference type="InterPro" id="IPR020624">
    <property type="entry name" value="Schiff_base-form_aldolases_CS"/>
</dbReference>
<dbReference type="EC" id="4.3.3.7" evidence="4 13"/>
<comment type="catalytic activity">
    <reaction evidence="12 13">
        <text>L-aspartate 4-semialdehyde + pyruvate = (2S,4S)-4-hydroxy-2,3,4,5-tetrahydrodipicolinate + H2O + H(+)</text>
        <dbReference type="Rhea" id="RHEA:34171"/>
        <dbReference type="ChEBI" id="CHEBI:15361"/>
        <dbReference type="ChEBI" id="CHEBI:15377"/>
        <dbReference type="ChEBI" id="CHEBI:15378"/>
        <dbReference type="ChEBI" id="CHEBI:67139"/>
        <dbReference type="ChEBI" id="CHEBI:537519"/>
        <dbReference type="EC" id="4.3.3.7"/>
    </reaction>
</comment>
<feature type="site" description="L-lysine inhibitor binding" evidence="17">
    <location>
        <position position="112"/>
    </location>
</feature>
<dbReference type="SMART" id="SM01130">
    <property type="entry name" value="DHDPS"/>
    <property type="match status" value="1"/>
</dbReference>
<evidence type="ECO:0000256" key="12">
    <source>
        <dbReference type="ARBA" id="ARBA00047836"/>
    </source>
</evidence>
<evidence type="ECO:0000256" key="15">
    <source>
        <dbReference type="PIRSR" id="PIRSR001365-1"/>
    </source>
</evidence>
<dbReference type="GO" id="GO:0005829">
    <property type="term" value="C:cytosol"/>
    <property type="evidence" value="ECO:0007669"/>
    <property type="project" value="TreeGrafter"/>
</dbReference>
<comment type="similarity">
    <text evidence="3 13 14">Belongs to the DapA family.</text>
</comment>
<feature type="active site" description="Schiff-base intermediate with substrate" evidence="13 15">
    <location>
        <position position="167"/>
    </location>
</feature>
<proteinExistence type="inferred from homology"/>
<dbReference type="InterPro" id="IPR020625">
    <property type="entry name" value="Schiff_base-form_aldolases_AS"/>
</dbReference>
<dbReference type="PANTHER" id="PTHR12128">
    <property type="entry name" value="DIHYDRODIPICOLINATE SYNTHASE"/>
    <property type="match status" value="1"/>
</dbReference>
<dbReference type="AlphaFoldDB" id="A0A022PF63"/>
<feature type="binding site" evidence="13 16">
    <location>
        <position position="51"/>
    </location>
    <ligand>
        <name>pyruvate</name>
        <dbReference type="ChEBI" id="CHEBI:15361"/>
    </ligand>
</feature>
<keyword evidence="6 13" id="KW-0028">Amino-acid biosynthesis</keyword>
<feature type="site" description="L-lysine inhibitor binding" evidence="17">
    <location>
        <position position="90"/>
    </location>
</feature>
<dbReference type="HAMAP" id="MF_00418">
    <property type="entry name" value="DapA"/>
    <property type="match status" value="1"/>
</dbReference>
<name>A0A022PF63_9GAMM</name>
<dbReference type="GO" id="GO:0019877">
    <property type="term" value="P:diaminopimelate biosynthetic process"/>
    <property type="evidence" value="ECO:0007669"/>
    <property type="project" value="UniProtKB-UniRule"/>
</dbReference>
<dbReference type="GO" id="GO:0008840">
    <property type="term" value="F:4-hydroxy-tetrahydrodipicolinate synthase activity"/>
    <property type="evidence" value="ECO:0007669"/>
    <property type="project" value="UniProtKB-UniRule"/>
</dbReference>
<dbReference type="FunFam" id="3.20.20.70:FF:000046">
    <property type="entry name" value="4-hydroxy-tetrahydrodipicolinate synthase"/>
    <property type="match status" value="1"/>
</dbReference>
<feature type="site" description="Part of a proton relay during catalysis" evidence="13 17">
    <location>
        <position position="113"/>
    </location>
</feature>
<evidence type="ECO:0000256" key="4">
    <source>
        <dbReference type="ARBA" id="ARBA00012086"/>
    </source>
</evidence>
<accession>A0A022PF63</accession>
<protein>
    <recommendedName>
        <fullName evidence="4 13">4-hydroxy-tetrahydrodipicolinate synthase</fullName>
        <shortName evidence="13">HTPA synthase</shortName>
        <ecNumber evidence="4 13">4.3.3.7</ecNumber>
    </recommendedName>
</protein>
<evidence type="ECO:0000256" key="17">
    <source>
        <dbReference type="PIRSR" id="PIRSR001365-3"/>
    </source>
</evidence>
<comment type="function">
    <text evidence="1 13">Catalyzes the condensation of (S)-aspartate-beta-semialdehyde [(S)-ASA] and pyruvate to 4-hydroxy-tetrahydrodipicolinate (HTPA).</text>
</comment>
<evidence type="ECO:0000256" key="11">
    <source>
        <dbReference type="ARBA" id="ARBA00044762"/>
    </source>
</evidence>
<evidence type="ECO:0000256" key="1">
    <source>
        <dbReference type="ARBA" id="ARBA00003294"/>
    </source>
</evidence>
<dbReference type="NCBIfam" id="TIGR00674">
    <property type="entry name" value="dapA"/>
    <property type="match status" value="1"/>
</dbReference>
<evidence type="ECO:0000256" key="8">
    <source>
        <dbReference type="ARBA" id="ARBA00023154"/>
    </source>
</evidence>
<keyword evidence="7 13" id="KW-0220">Diaminopimelate biosynthesis</keyword>
<dbReference type="PIRSF" id="PIRSF001365">
    <property type="entry name" value="DHDPS"/>
    <property type="match status" value="1"/>
</dbReference>
<evidence type="ECO:0000256" key="16">
    <source>
        <dbReference type="PIRSR" id="PIRSR001365-2"/>
    </source>
</evidence>
<sequence length="299" mass="31737">MSSGRFEFTGSIVALVTPMDANGQVDKVSLKKLIDYHVASGTSAIVSVGTTGESATLSHDEHGGVVLTTVELADGRIPVIAGTGANATAEAISLTKRFENSGVVGCLTVTPYYNKPSQEGLYQHFKTIAENTDLPQILYNVPSRTGCDLLPSTVARLAKIKNIVAIKEATGNLNRVSQIQELVNDDSFILLSGDDASGLDFIQLGGKGVISVTANIAAPDVAKFCELALNGQFAEARKVNNRLMDLHRQLFVEPNPIPVKWGCYKLGLIADDTVRLPMTPLTDAGKVSVEKALKTAGLL</sequence>
<feature type="site" description="L-lysine inhibitor binding; via carbonyl oxygen" evidence="17">
    <location>
        <position position="55"/>
    </location>
</feature>
<dbReference type="InterPro" id="IPR013785">
    <property type="entry name" value="Aldolase_TIM"/>
</dbReference>
<evidence type="ECO:0000256" key="3">
    <source>
        <dbReference type="ARBA" id="ARBA00007592"/>
    </source>
</evidence>
<dbReference type="CDD" id="cd00950">
    <property type="entry name" value="DHDPS"/>
    <property type="match status" value="1"/>
</dbReference>
<comment type="caution">
    <text evidence="18">The sequence shown here is derived from an EMBL/GenBank/DDBJ whole genome shotgun (WGS) entry which is preliminary data.</text>
</comment>
<dbReference type="Gene3D" id="3.20.20.70">
    <property type="entry name" value="Aldolase class I"/>
    <property type="match status" value="1"/>
</dbReference>
<gene>
    <name evidence="13" type="primary">dapA</name>
    <name evidence="18" type="ORF">BA1DRAFT_02636</name>
</gene>
<keyword evidence="19" id="KW-1185">Reference proteome</keyword>
<keyword evidence="10 13" id="KW-0704">Schiff base</keyword>
<feature type="binding site" evidence="13 16">
    <location>
        <position position="210"/>
    </location>
    <ligand>
        <name>pyruvate</name>
        <dbReference type="ChEBI" id="CHEBI:15361"/>
    </ligand>
</feature>
<dbReference type="PANTHER" id="PTHR12128:SF66">
    <property type="entry name" value="4-HYDROXY-2-OXOGLUTARATE ALDOLASE, MITOCHONDRIAL"/>
    <property type="match status" value="1"/>
</dbReference>
<evidence type="ECO:0000256" key="13">
    <source>
        <dbReference type="HAMAP-Rule" id="MF_00418"/>
    </source>
</evidence>
<evidence type="ECO:0000256" key="2">
    <source>
        <dbReference type="ARBA" id="ARBA00005120"/>
    </source>
</evidence>
<comment type="pathway">
    <text evidence="2 13">Amino-acid biosynthesis; L-lysine biosynthesis via DAP pathway; (S)-tetrahydrodipicolinate from L-aspartate: step 3/4.</text>
</comment>
<evidence type="ECO:0000313" key="19">
    <source>
        <dbReference type="Proteomes" id="UP000023464"/>
    </source>
</evidence>
<dbReference type="PROSITE" id="PS00666">
    <property type="entry name" value="DHDPS_2"/>
    <property type="match status" value="1"/>
</dbReference>
<dbReference type="InterPro" id="IPR002220">
    <property type="entry name" value="DapA-like"/>
</dbReference>
<organism evidence="18 19">
    <name type="scientific">Photorhabdus aegyptia</name>
    <dbReference type="NCBI Taxonomy" id="2805098"/>
    <lineage>
        <taxon>Bacteria</taxon>
        <taxon>Pseudomonadati</taxon>
        <taxon>Pseudomonadota</taxon>
        <taxon>Gammaproteobacteria</taxon>
        <taxon>Enterobacterales</taxon>
        <taxon>Morganellaceae</taxon>
        <taxon>Photorhabdus</taxon>
    </lineage>
</organism>
<comment type="subunit">
    <text evidence="11 13">Homotetramer; dimer of dimers.</text>
</comment>
<dbReference type="Proteomes" id="UP000023464">
    <property type="component" value="Unassembled WGS sequence"/>
</dbReference>
<dbReference type="UniPathway" id="UPA00034">
    <property type="reaction ID" value="UER00017"/>
</dbReference>
<dbReference type="PROSITE" id="PS00665">
    <property type="entry name" value="DHDPS_1"/>
    <property type="match status" value="1"/>
</dbReference>
<dbReference type="SUPFAM" id="SSF51569">
    <property type="entry name" value="Aldolase"/>
    <property type="match status" value="1"/>
</dbReference>
<dbReference type="InterPro" id="IPR005263">
    <property type="entry name" value="DapA"/>
</dbReference>
<evidence type="ECO:0000256" key="6">
    <source>
        <dbReference type="ARBA" id="ARBA00022605"/>
    </source>
</evidence>
<keyword evidence="9 13" id="KW-0456">Lyase</keyword>
<dbReference type="GO" id="GO:0009089">
    <property type="term" value="P:lysine biosynthetic process via diaminopimelate"/>
    <property type="evidence" value="ECO:0007669"/>
    <property type="project" value="UniProtKB-UniRule"/>
</dbReference>
<dbReference type="PATRIC" id="fig|1393736.3.peg.2697"/>
<dbReference type="RefSeq" id="WP_036779722.1">
    <property type="nucleotide sequence ID" value="NZ_CAWLTM010000077.1"/>
</dbReference>
<feature type="site" description="Part of a proton relay during catalysis" evidence="13 17">
    <location>
        <position position="50"/>
    </location>
</feature>
<evidence type="ECO:0000256" key="10">
    <source>
        <dbReference type="ARBA" id="ARBA00023270"/>
    </source>
</evidence>
<comment type="subcellular location">
    <subcellularLocation>
        <location evidence="13">Cytoplasm</location>
    </subcellularLocation>
</comment>
<dbReference type="Pfam" id="PF00701">
    <property type="entry name" value="DHDPS"/>
    <property type="match status" value="1"/>
</dbReference>
<reference evidence="18 19" key="1">
    <citation type="submission" date="2014-03" db="EMBL/GenBank/DDBJ databases">
        <title>Draft Genome of Photorhabdus luminescens BA1, an Egyptian Isolate.</title>
        <authorList>
            <person name="Ghazal S."/>
            <person name="Hurst S.G.IV."/>
            <person name="Morris K."/>
            <person name="Thomas K."/>
            <person name="Tisa L.S."/>
        </authorList>
    </citation>
    <scope>NUCLEOTIDE SEQUENCE [LARGE SCALE GENOMIC DNA]</scope>
    <source>
        <strain evidence="18 19">BA1</strain>
    </source>
</reference>
<feature type="active site" description="Proton donor/acceptor" evidence="13 15">
    <location>
        <position position="139"/>
    </location>
</feature>
<comment type="caution">
    <text evidence="13">Was originally thought to be a dihydrodipicolinate synthase (DHDPS), catalyzing the condensation of (S)-aspartate-beta-semialdehyde [(S)-ASA] and pyruvate to dihydrodipicolinate (DHDP). However, it was shown in E.coli that the product of the enzymatic reaction is not dihydrodipicolinate but in fact (4S)-4-hydroxy-2,3,4,5-tetrahydro-(2S)-dipicolinic acid (HTPA), and that the consecutive dehydration reaction leading to DHDP is not spontaneous but catalyzed by DapB.</text>
</comment>
<evidence type="ECO:0000313" key="18">
    <source>
        <dbReference type="EMBL" id="EYU14797.1"/>
    </source>
</evidence>
<evidence type="ECO:0000256" key="14">
    <source>
        <dbReference type="PIRNR" id="PIRNR001365"/>
    </source>
</evidence>